<comment type="similarity">
    <text evidence="1">Belongs to the N(4)/N(6)-methyltransferase family.</text>
</comment>
<evidence type="ECO:0000313" key="7">
    <source>
        <dbReference type="EMBL" id="GBO94798.1"/>
    </source>
</evidence>
<feature type="domain" description="DNA methylase adenine-specific" evidence="6">
    <location>
        <begin position="453"/>
        <end position="577"/>
    </location>
</feature>
<dbReference type="EMBL" id="BGZJ01000002">
    <property type="protein sequence ID" value="GBO94798.1"/>
    <property type="molecule type" value="Genomic_DNA"/>
</dbReference>
<dbReference type="PANTHER" id="PTHR33841:SF1">
    <property type="entry name" value="DNA METHYLTRANSFERASE A"/>
    <property type="match status" value="1"/>
</dbReference>
<dbReference type="Proteomes" id="UP000266091">
    <property type="component" value="Unassembled WGS sequence"/>
</dbReference>
<protein>
    <recommendedName>
        <fullName evidence="2">site-specific DNA-methyltransferase (adenine-specific)</fullName>
        <ecNumber evidence="2">2.1.1.72</ecNumber>
    </recommendedName>
</protein>
<dbReference type="GO" id="GO:0009007">
    <property type="term" value="F:site-specific DNA-methyltransferase (adenine-specific) activity"/>
    <property type="evidence" value="ECO:0007669"/>
    <property type="project" value="UniProtKB-EC"/>
</dbReference>
<evidence type="ECO:0000313" key="8">
    <source>
        <dbReference type="Proteomes" id="UP000266091"/>
    </source>
</evidence>
<dbReference type="Pfam" id="PF02384">
    <property type="entry name" value="N6_Mtase"/>
    <property type="match status" value="1"/>
</dbReference>
<evidence type="ECO:0000256" key="2">
    <source>
        <dbReference type="ARBA" id="ARBA00011900"/>
    </source>
</evidence>
<dbReference type="EC" id="2.1.1.72" evidence="2"/>
<reference evidence="7 8" key="1">
    <citation type="journal article" date="2018" name="Int. J. Syst. Evol. Microbiol.">
        <title>Mesosutterella multiformis gen. nov., sp. nov., a member of the family Sutterellaceae and Sutterella megalosphaeroides sp. nov., isolated from human faeces.</title>
        <authorList>
            <person name="Sakamoto M."/>
            <person name="Ikeyama N."/>
            <person name="Kunihiro T."/>
            <person name="Iino T."/>
            <person name="Yuki M."/>
            <person name="Ohkuma M."/>
        </authorList>
    </citation>
    <scope>NUCLEOTIDE SEQUENCE [LARGE SCALE GENOMIC DNA]</scope>
    <source>
        <strain evidence="7 8">4NBBH2</strain>
    </source>
</reference>
<dbReference type="RefSeq" id="WP_116271001.1">
    <property type="nucleotide sequence ID" value="NZ_BGZJ01000002.1"/>
</dbReference>
<accession>A0A388SEU3</accession>
<keyword evidence="8" id="KW-1185">Reference proteome</keyword>
<evidence type="ECO:0000256" key="3">
    <source>
        <dbReference type="ARBA" id="ARBA00022603"/>
    </source>
</evidence>
<dbReference type="PRINTS" id="PR00507">
    <property type="entry name" value="N12N6MTFRASE"/>
</dbReference>
<dbReference type="GO" id="GO:0003677">
    <property type="term" value="F:DNA binding"/>
    <property type="evidence" value="ECO:0007669"/>
    <property type="project" value="InterPro"/>
</dbReference>
<name>A0A388SEU3_9BURK</name>
<comment type="caution">
    <text evidence="7">The sequence shown here is derived from an EMBL/GenBank/DDBJ whole genome shotgun (WGS) entry which is preliminary data.</text>
</comment>
<dbReference type="AlphaFoldDB" id="A0A388SEU3"/>
<dbReference type="SUPFAM" id="SSF53335">
    <property type="entry name" value="S-adenosyl-L-methionine-dependent methyltransferases"/>
    <property type="match status" value="1"/>
</dbReference>
<dbReference type="GO" id="GO:0032259">
    <property type="term" value="P:methylation"/>
    <property type="evidence" value="ECO:0007669"/>
    <property type="project" value="UniProtKB-KW"/>
</dbReference>
<dbReference type="InterPro" id="IPR029063">
    <property type="entry name" value="SAM-dependent_MTases_sf"/>
</dbReference>
<dbReference type="OrthoDB" id="9784823at2"/>
<evidence type="ECO:0000256" key="1">
    <source>
        <dbReference type="ARBA" id="ARBA00006594"/>
    </source>
</evidence>
<proteinExistence type="inferred from homology"/>
<evidence type="ECO:0000256" key="5">
    <source>
        <dbReference type="ARBA" id="ARBA00047942"/>
    </source>
</evidence>
<dbReference type="Gene3D" id="3.40.50.150">
    <property type="entry name" value="Vaccinia Virus protein VP39"/>
    <property type="match status" value="1"/>
</dbReference>
<sequence>MKKTNKKFNSTCCDIQGALFLPDQIQQAFLGKNKRQSIDDYKILPGLTLKEECSRAFRIAQASWDRFKDTLTRTDLSEADRLSRTKEWGRIFFNSVLGYTIQSQTIIECDERQYPVAFLVSNLPVTVVSAPAGLDDARPELTVIGGSQSKKSAFTLVQDLLNADTRYKWGFAFNGTAVRLVRDAMSLTRPGYLEFNLQEILANDDYAEFLHLWMALHASRAELIDGNTAWDLWIKEGEEAGQPAREALRGSITEALLTFGQGFIAHPENEALRKALSDGSLSAKDYTHELLRLMYRFLFVFCLEERNLINIKDDSKKNQAATARYLSGYALHRFRDQSLKSYFRNRYSDAWESVKIVFQGLDNGEPLLALPALGGLFASDECPHLKDTRLSNVVFFNAMKLMRWATINGTYTAIDYKNLGTEELGSIYESLLELVPVADPQRREFSFLNNTVGSSERKKTGSYYTPDSLVQNLIKTALDPVIEKRLSDNPSDPQEALLSLRVIDPACGSGHFLLAAARRIAEQLAKVRSLDGIVTPQSYRNALREVIQHCIYGVDMNPLAVELARMALWLEGFAENKPLSFLDHHLKVGNSLVGVMNLKTLKLGIPKEAYKASGNDIKAICTAISKRNNAALKSLQKLASEETLDLFVDTRQDQLLSLLETMPSSTLDDEKKKAKAYQKYLNTVSDDRMKKACDLLIGAFMCRKTEETQDLVPTSEILWRVIEDSENLLGGCVIFCGRLVQG</sequence>
<gene>
    <name evidence="7" type="ORF">MESMUL_21520</name>
</gene>
<dbReference type="InterPro" id="IPR003356">
    <property type="entry name" value="DNA_methylase_A-5"/>
</dbReference>
<dbReference type="PANTHER" id="PTHR33841">
    <property type="entry name" value="DNA METHYLTRANSFERASE YEEA-RELATED"/>
    <property type="match status" value="1"/>
</dbReference>
<comment type="catalytic activity">
    <reaction evidence="5">
        <text>a 2'-deoxyadenosine in DNA + S-adenosyl-L-methionine = an N(6)-methyl-2'-deoxyadenosine in DNA + S-adenosyl-L-homocysteine + H(+)</text>
        <dbReference type="Rhea" id="RHEA:15197"/>
        <dbReference type="Rhea" id="RHEA-COMP:12418"/>
        <dbReference type="Rhea" id="RHEA-COMP:12419"/>
        <dbReference type="ChEBI" id="CHEBI:15378"/>
        <dbReference type="ChEBI" id="CHEBI:57856"/>
        <dbReference type="ChEBI" id="CHEBI:59789"/>
        <dbReference type="ChEBI" id="CHEBI:90615"/>
        <dbReference type="ChEBI" id="CHEBI:90616"/>
        <dbReference type="EC" id="2.1.1.72"/>
    </reaction>
</comment>
<dbReference type="GO" id="GO:0008170">
    <property type="term" value="F:N-methyltransferase activity"/>
    <property type="evidence" value="ECO:0007669"/>
    <property type="project" value="InterPro"/>
</dbReference>
<evidence type="ECO:0000259" key="6">
    <source>
        <dbReference type="Pfam" id="PF02384"/>
    </source>
</evidence>
<organism evidence="7 8">
    <name type="scientific">Mesosutterella multiformis</name>
    <dbReference type="NCBI Taxonomy" id="2259133"/>
    <lineage>
        <taxon>Bacteria</taxon>
        <taxon>Pseudomonadati</taxon>
        <taxon>Pseudomonadota</taxon>
        <taxon>Betaproteobacteria</taxon>
        <taxon>Burkholderiales</taxon>
        <taxon>Sutterellaceae</taxon>
        <taxon>Mesosutterella</taxon>
    </lineage>
</organism>
<dbReference type="InterPro" id="IPR050953">
    <property type="entry name" value="N4_N6_ade-DNA_methylase"/>
</dbReference>
<evidence type="ECO:0000256" key="4">
    <source>
        <dbReference type="ARBA" id="ARBA00022679"/>
    </source>
</evidence>
<keyword evidence="4" id="KW-0808">Transferase</keyword>
<keyword evidence="3" id="KW-0489">Methyltransferase</keyword>